<keyword evidence="2" id="KW-1185">Reference proteome</keyword>
<reference evidence="1" key="1">
    <citation type="submission" date="2020-04" db="EMBL/GenBank/DDBJ databases">
        <authorList>
            <person name="Alioto T."/>
            <person name="Alioto T."/>
            <person name="Gomez Garrido J."/>
        </authorList>
    </citation>
    <scope>NUCLEOTIDE SEQUENCE</scope>
    <source>
        <strain evidence="1">A484AB</strain>
    </source>
</reference>
<dbReference type="Proteomes" id="UP001152795">
    <property type="component" value="Unassembled WGS sequence"/>
</dbReference>
<dbReference type="AlphaFoldDB" id="A0A6S7H2Y8"/>
<protein>
    <submittedName>
        <fullName evidence="1">Uncharacterized protein</fullName>
    </submittedName>
</protein>
<name>A0A6S7H2Y8_PARCT</name>
<sequence length="80" mass="9064">MSEGFDKKSSQEIFYVSEEIFDGINKIDQLHSIQENEDDVDIGVGPAPEISDLLGSEYEHLYPKILYLVMADSAYCEDND</sequence>
<accession>A0A6S7H2Y8</accession>
<proteinExistence type="predicted"/>
<evidence type="ECO:0000313" key="1">
    <source>
        <dbReference type="EMBL" id="CAB3990691.1"/>
    </source>
</evidence>
<dbReference type="EMBL" id="CACRXK020001708">
    <property type="protein sequence ID" value="CAB3990691.1"/>
    <property type="molecule type" value="Genomic_DNA"/>
</dbReference>
<evidence type="ECO:0000313" key="2">
    <source>
        <dbReference type="Proteomes" id="UP001152795"/>
    </source>
</evidence>
<gene>
    <name evidence="1" type="ORF">PACLA_8A024094</name>
</gene>
<comment type="caution">
    <text evidence="1">The sequence shown here is derived from an EMBL/GenBank/DDBJ whole genome shotgun (WGS) entry which is preliminary data.</text>
</comment>
<organism evidence="1 2">
    <name type="scientific">Paramuricea clavata</name>
    <name type="common">Red gorgonian</name>
    <name type="synonym">Violescent sea-whip</name>
    <dbReference type="NCBI Taxonomy" id="317549"/>
    <lineage>
        <taxon>Eukaryota</taxon>
        <taxon>Metazoa</taxon>
        <taxon>Cnidaria</taxon>
        <taxon>Anthozoa</taxon>
        <taxon>Octocorallia</taxon>
        <taxon>Malacalcyonacea</taxon>
        <taxon>Plexauridae</taxon>
        <taxon>Paramuricea</taxon>
    </lineage>
</organism>
<dbReference type="OrthoDB" id="248923at2759"/>